<comment type="caution">
    <text evidence="1">The sequence shown here is derived from an EMBL/GenBank/DDBJ whole genome shotgun (WGS) entry which is preliminary data.</text>
</comment>
<reference evidence="1" key="1">
    <citation type="submission" date="2019-09" db="EMBL/GenBank/DDBJ databases">
        <title>Draft genome information of white flower Hibiscus syriacus.</title>
        <authorList>
            <person name="Kim Y.-M."/>
        </authorList>
    </citation>
    <scope>NUCLEOTIDE SEQUENCE [LARGE SCALE GENOMIC DNA]</scope>
    <source>
        <strain evidence="1">YM2019G1</strain>
    </source>
</reference>
<gene>
    <name evidence="1" type="ORF">F3Y22_tig00111582pilonHSYRG01212</name>
</gene>
<proteinExistence type="predicted"/>
<dbReference type="EMBL" id="VEPZ02001375">
    <property type="protein sequence ID" value="KAE8676800.1"/>
    <property type="molecule type" value="Genomic_DNA"/>
</dbReference>
<dbReference type="Proteomes" id="UP000436088">
    <property type="component" value="Unassembled WGS sequence"/>
</dbReference>
<evidence type="ECO:0000313" key="2">
    <source>
        <dbReference type="Proteomes" id="UP000436088"/>
    </source>
</evidence>
<dbReference type="AlphaFoldDB" id="A0A6A2Y0V7"/>
<name>A0A6A2Y0V7_HIBSY</name>
<evidence type="ECO:0000313" key="1">
    <source>
        <dbReference type="EMBL" id="KAE8676800.1"/>
    </source>
</evidence>
<organism evidence="1 2">
    <name type="scientific">Hibiscus syriacus</name>
    <name type="common">Rose of Sharon</name>
    <dbReference type="NCBI Taxonomy" id="106335"/>
    <lineage>
        <taxon>Eukaryota</taxon>
        <taxon>Viridiplantae</taxon>
        <taxon>Streptophyta</taxon>
        <taxon>Embryophyta</taxon>
        <taxon>Tracheophyta</taxon>
        <taxon>Spermatophyta</taxon>
        <taxon>Magnoliopsida</taxon>
        <taxon>eudicotyledons</taxon>
        <taxon>Gunneridae</taxon>
        <taxon>Pentapetalae</taxon>
        <taxon>rosids</taxon>
        <taxon>malvids</taxon>
        <taxon>Malvales</taxon>
        <taxon>Malvaceae</taxon>
        <taxon>Malvoideae</taxon>
        <taxon>Hibiscus</taxon>
    </lineage>
</organism>
<protein>
    <submittedName>
        <fullName evidence="1">Uncharacterized protein</fullName>
    </submittedName>
</protein>
<sequence>MVLSQEKLRNLHIIHELGSNHDARNKQPMNVERIDGQRGLPLSKPIEINAVEDRHLRRLKPTIYVVGFGNVLDERKERKVMRFCIKFGFSSSAMADQVFGPEELNVL</sequence>
<accession>A0A6A2Y0V7</accession>
<keyword evidence="2" id="KW-1185">Reference proteome</keyword>